<dbReference type="GO" id="GO:0005634">
    <property type="term" value="C:nucleus"/>
    <property type="evidence" value="ECO:0007669"/>
    <property type="project" value="UniProtKB-SubCell"/>
</dbReference>
<proteinExistence type="inferred from homology"/>
<evidence type="ECO:0000256" key="2">
    <source>
        <dbReference type="ARBA" id="ARBA00004173"/>
    </source>
</evidence>
<keyword evidence="17" id="KW-1185">Reference proteome</keyword>
<comment type="similarity">
    <text evidence="3">Belongs to the mitochondrion-specific ribosomal protein mL64 family.</text>
</comment>
<dbReference type="Pfam" id="PF10147">
    <property type="entry name" value="CR6_interact"/>
    <property type="match status" value="1"/>
</dbReference>
<reference evidence="16 17" key="1">
    <citation type="journal article" date="2024" name="Ann. Entomol. Soc. Am.">
        <title>Genomic analyses of the southern and eastern yellowjacket wasps (Hymenoptera: Vespidae) reveal evolutionary signatures of social life.</title>
        <authorList>
            <person name="Catto M.A."/>
            <person name="Caine P.B."/>
            <person name="Orr S.E."/>
            <person name="Hunt B.G."/>
            <person name="Goodisman M.A.D."/>
        </authorList>
    </citation>
    <scope>NUCLEOTIDE SEQUENCE [LARGE SCALE GENOMIC DNA]</scope>
    <source>
        <strain evidence="16">233</strain>
        <tissue evidence="16">Head and thorax</tissue>
    </source>
</reference>
<name>A0ABD1ZT59_VESSQ</name>
<evidence type="ECO:0000256" key="1">
    <source>
        <dbReference type="ARBA" id="ARBA00004123"/>
    </source>
</evidence>
<evidence type="ECO:0000256" key="12">
    <source>
        <dbReference type="ARBA" id="ARBA00035485"/>
    </source>
</evidence>
<accession>A0ABD1ZT59</accession>
<keyword evidence="6" id="KW-0496">Mitochondrion</keyword>
<dbReference type="InterPro" id="IPR018472">
    <property type="entry name" value="Ribosomal_mL64"/>
</dbReference>
<dbReference type="GO" id="GO:0005840">
    <property type="term" value="C:ribosome"/>
    <property type="evidence" value="ECO:0007669"/>
    <property type="project" value="UniProtKB-KW"/>
</dbReference>
<comment type="function">
    <text evidence="13">Acts as a negative regulator of G1 to S cell cycle phase progression by inhibiting cyclin-dependent kinases. Inhibitory effects are additive with GADD45 proteins but also occur in the absence of GADD45 proteins. Acts as a repressor of the orphan nuclear receptor NR4A1 by inhibiting AB domain-mediated transcriptional activity. May be involved in the hormone-mediated regulation of NR4A1 transcriptional activity. May play a role in mitochondrial protein synthesis.</text>
</comment>
<dbReference type="AlphaFoldDB" id="A0ABD1ZT59"/>
<dbReference type="PANTHER" id="PTHR31761">
    <property type="entry name" value="GROWTH ARREST AND DNA DAMAGE-INDUCIBLE PROTEINS-INTERACTING PROTEIN 1 GADD45GIP1"/>
    <property type="match status" value="1"/>
</dbReference>
<keyword evidence="4" id="KW-0689">Ribosomal protein</keyword>
<dbReference type="InterPro" id="IPR043035">
    <property type="entry name" value="Ribosomal_mL64_sf"/>
</dbReference>
<evidence type="ECO:0000256" key="9">
    <source>
        <dbReference type="ARBA" id="ARBA00023306"/>
    </source>
</evidence>
<evidence type="ECO:0000256" key="14">
    <source>
        <dbReference type="SAM" id="Coils"/>
    </source>
</evidence>
<evidence type="ECO:0000256" key="6">
    <source>
        <dbReference type="ARBA" id="ARBA00023128"/>
    </source>
</evidence>
<dbReference type="GO" id="GO:1990904">
    <property type="term" value="C:ribonucleoprotein complex"/>
    <property type="evidence" value="ECO:0007669"/>
    <property type="project" value="UniProtKB-KW"/>
</dbReference>
<evidence type="ECO:0000256" key="15">
    <source>
        <dbReference type="SAM" id="MobiDB-lite"/>
    </source>
</evidence>
<dbReference type="Gene3D" id="6.10.280.120">
    <property type="entry name" value="Growth arrest and DNA-damage-inducible proteins-interacting protein 1"/>
    <property type="match status" value="1"/>
</dbReference>
<evidence type="ECO:0000313" key="16">
    <source>
        <dbReference type="EMBL" id="KAL2711553.1"/>
    </source>
</evidence>
<dbReference type="PANTHER" id="PTHR31761:SF1">
    <property type="entry name" value="LARGE RIBOSOMAL SUBUNIT PROTEIN ML64"/>
    <property type="match status" value="1"/>
</dbReference>
<dbReference type="GO" id="GO:0005739">
    <property type="term" value="C:mitochondrion"/>
    <property type="evidence" value="ECO:0007669"/>
    <property type="project" value="UniProtKB-SubCell"/>
</dbReference>
<feature type="coiled-coil region" evidence="14">
    <location>
        <begin position="177"/>
        <end position="245"/>
    </location>
</feature>
<evidence type="ECO:0000256" key="3">
    <source>
        <dbReference type="ARBA" id="ARBA00005421"/>
    </source>
</evidence>
<sequence length="272" mass="32069">MSLKVLFNLNTSLYIRRQNILNSRYFASTTEKDVIVGNEKSIYETAEETPIYDFEQQERNEELERKRNKSRLNPQHRNMLLGQRPYNESIEWFHNTVKYKKRMLGRYGIKAVEVPAGFAWPTPEEVEDMKEYERVAYPYSIQEEWDKIKEKNRKEAEAIKAREADISQKMAKLDKWINDLNSRLAKKEADILQAKKNKERLIQEVREQLGYAVSVNDEKFKAAMAEKEKEQKKILKMAKKKLKEEKMLAKSAKVSQNNENVTTVPSSDEPIK</sequence>
<comment type="caution">
    <text evidence="16">The sequence shown here is derived from an EMBL/GenBank/DDBJ whole genome shotgun (WGS) entry which is preliminary data.</text>
</comment>
<organism evidence="16 17">
    <name type="scientific">Vespula squamosa</name>
    <name type="common">Southern yellow jacket</name>
    <name type="synonym">Wasp</name>
    <dbReference type="NCBI Taxonomy" id="30214"/>
    <lineage>
        <taxon>Eukaryota</taxon>
        <taxon>Metazoa</taxon>
        <taxon>Ecdysozoa</taxon>
        <taxon>Arthropoda</taxon>
        <taxon>Hexapoda</taxon>
        <taxon>Insecta</taxon>
        <taxon>Pterygota</taxon>
        <taxon>Neoptera</taxon>
        <taxon>Endopterygota</taxon>
        <taxon>Hymenoptera</taxon>
        <taxon>Apocrita</taxon>
        <taxon>Aculeata</taxon>
        <taxon>Vespoidea</taxon>
        <taxon>Vespidae</taxon>
        <taxon>Vespinae</taxon>
        <taxon>Vespula</taxon>
    </lineage>
</organism>
<keyword evidence="7" id="KW-0539">Nucleus</keyword>
<dbReference type="EMBL" id="JAUDFV010000173">
    <property type="protein sequence ID" value="KAL2711553.1"/>
    <property type="molecule type" value="Genomic_DNA"/>
</dbReference>
<protein>
    <recommendedName>
        <fullName evidence="11">Large ribosomal subunit protein mL64</fullName>
    </recommendedName>
    <alternativeName>
        <fullName evidence="10">39S ribosomal protein L59, mitochondrial</fullName>
    </alternativeName>
    <alternativeName>
        <fullName evidence="12">Growth arrest and DNA damage-inducible proteins-interacting protein 1</fullName>
    </alternativeName>
</protein>
<feature type="compositionally biased region" description="Polar residues" evidence="15">
    <location>
        <begin position="254"/>
        <end position="266"/>
    </location>
</feature>
<feature type="region of interest" description="Disordered" evidence="15">
    <location>
        <begin position="250"/>
        <end position="272"/>
    </location>
</feature>
<comment type="subcellular location">
    <subcellularLocation>
        <location evidence="2">Mitochondrion</location>
    </subcellularLocation>
    <subcellularLocation>
        <location evidence="1">Nucleus</location>
    </subcellularLocation>
</comment>
<evidence type="ECO:0000256" key="13">
    <source>
        <dbReference type="ARBA" id="ARBA00060144"/>
    </source>
</evidence>
<evidence type="ECO:0000256" key="11">
    <source>
        <dbReference type="ARBA" id="ARBA00035184"/>
    </source>
</evidence>
<evidence type="ECO:0000313" key="17">
    <source>
        <dbReference type="Proteomes" id="UP001607302"/>
    </source>
</evidence>
<gene>
    <name evidence="16" type="ORF">V1478_018574</name>
</gene>
<keyword evidence="5 14" id="KW-0175">Coiled coil</keyword>
<evidence type="ECO:0000256" key="4">
    <source>
        <dbReference type="ARBA" id="ARBA00022980"/>
    </source>
</evidence>
<evidence type="ECO:0000256" key="5">
    <source>
        <dbReference type="ARBA" id="ARBA00023054"/>
    </source>
</evidence>
<evidence type="ECO:0000256" key="8">
    <source>
        <dbReference type="ARBA" id="ARBA00023274"/>
    </source>
</evidence>
<keyword evidence="8" id="KW-0687">Ribonucleoprotein</keyword>
<evidence type="ECO:0000256" key="7">
    <source>
        <dbReference type="ARBA" id="ARBA00023242"/>
    </source>
</evidence>
<keyword evidence="9" id="KW-0131">Cell cycle</keyword>
<evidence type="ECO:0000256" key="10">
    <source>
        <dbReference type="ARBA" id="ARBA00030700"/>
    </source>
</evidence>
<dbReference type="Proteomes" id="UP001607302">
    <property type="component" value="Unassembled WGS sequence"/>
</dbReference>